<organism evidence="1 2">
    <name type="scientific">Thermofilum pendens (strain DSM 2475 / Hrk 5)</name>
    <dbReference type="NCBI Taxonomy" id="368408"/>
    <lineage>
        <taxon>Archaea</taxon>
        <taxon>Thermoproteota</taxon>
        <taxon>Thermoprotei</taxon>
        <taxon>Thermofilales</taxon>
        <taxon>Thermofilaceae</taxon>
        <taxon>Thermofilum</taxon>
    </lineage>
</organism>
<dbReference type="KEGG" id="tpe:Tpen_0789"/>
<dbReference type="AlphaFoldDB" id="A1RYB1"/>
<reference evidence="2" key="1">
    <citation type="journal article" date="2008" name="J. Bacteriol.">
        <title>Genome sequence of Thermofilum pendens reveals an exceptional loss of biosynthetic pathways without genome reduction.</title>
        <authorList>
            <person name="Anderson I."/>
            <person name="Rodriguez J."/>
            <person name="Susanti D."/>
            <person name="Porat I."/>
            <person name="Reich C."/>
            <person name="Ulrich L.E."/>
            <person name="Elkins J.G."/>
            <person name="Mavromatis K."/>
            <person name="Lykidis A."/>
            <person name="Kim E."/>
            <person name="Thompson L.S."/>
            <person name="Nolan M."/>
            <person name="Land M."/>
            <person name="Copeland A."/>
            <person name="Lapidus A."/>
            <person name="Lucas S."/>
            <person name="Detter C."/>
            <person name="Zhulin I.B."/>
            <person name="Olsen G.J."/>
            <person name="Whitman W."/>
            <person name="Mukhopadhyay B."/>
            <person name="Bristow J."/>
            <person name="Kyrpides N."/>
        </authorList>
    </citation>
    <scope>NUCLEOTIDE SEQUENCE [LARGE SCALE GENOMIC DNA]</scope>
    <source>
        <strain evidence="2">DSM 2475 / Hrk 5</strain>
    </source>
</reference>
<dbReference type="HOGENOM" id="CLU_024114_0_0_2"/>
<dbReference type="EMBL" id="CP000505">
    <property type="protein sequence ID" value="ABL78191.1"/>
    <property type="molecule type" value="Genomic_DNA"/>
</dbReference>
<dbReference type="GeneID" id="4601137"/>
<accession>A1RYB1</accession>
<dbReference type="eggNOG" id="arCOG09797">
    <property type="taxonomic scope" value="Archaea"/>
</dbReference>
<dbReference type="Proteomes" id="UP000000641">
    <property type="component" value="Chromosome"/>
</dbReference>
<evidence type="ECO:0000313" key="2">
    <source>
        <dbReference type="Proteomes" id="UP000000641"/>
    </source>
</evidence>
<keyword evidence="2" id="KW-1185">Reference proteome</keyword>
<gene>
    <name evidence="1" type="ordered locus">Tpen_0789</name>
</gene>
<proteinExistence type="predicted"/>
<name>A1RYB1_THEPD</name>
<dbReference type="EnsemblBacteria" id="ABL78191">
    <property type="protein sequence ID" value="ABL78191"/>
    <property type="gene ID" value="Tpen_0789"/>
</dbReference>
<dbReference type="RefSeq" id="WP_011752456.1">
    <property type="nucleotide sequence ID" value="NC_008698.1"/>
</dbReference>
<dbReference type="STRING" id="368408.Tpen_0789"/>
<protein>
    <submittedName>
        <fullName evidence="1">Uncharacterized protein</fullName>
    </submittedName>
</protein>
<evidence type="ECO:0000313" key="1">
    <source>
        <dbReference type="EMBL" id="ABL78191.1"/>
    </source>
</evidence>
<sequence>MVDMMGYEEIEKTVREETWRRAALSLYATRTEDKRRGRTHYRGLFDTVTEVDWDFTRFLVNGYTVVPDEAYPRFSKLFDYDARQYLLLNDDERPREGGAVIELRGRLQAIVDAGADGLRAERHGRHWRVYVPHENWHVVVSKPTNGWSVHVPLEGYWTETSFPEVLVRTSPDVLRSLQRGWILTDVTPPHGRHSDVRFSTTQPWQLPATLAAFPSGNIRLGVTAGILGSTRLSIEWHVLVYGYEEELGWASRLVGEVKRVEYRRLVEECKALNGDSVALLTAYEGDGILAYFLRMRELYFRIRHEIVYLPAESAIVNARLAVERASEYTKFVSLVTKCAKIKHFLFVGYGIPQKRGRKNGQKNNPFYAEIAGAKLHVVYYTADNRIYARIVVDAVPLGWVEEARAQGWDVRVVRMGSKEYYQVTHNSLFEHARSDAKLRATLLAFTRYKATQYPKAQSLVKLLEELGTED</sequence>